<accession>A0ABW3LYA6</accession>
<dbReference type="EMBL" id="JBHTKN010000004">
    <property type="protein sequence ID" value="MFD1042304.1"/>
    <property type="molecule type" value="Genomic_DNA"/>
</dbReference>
<dbReference type="RefSeq" id="WP_202935674.1">
    <property type="nucleotide sequence ID" value="NZ_JBHTKN010000004.1"/>
</dbReference>
<gene>
    <name evidence="1" type="ORF">ACFQ2N_08080</name>
</gene>
<dbReference type="Proteomes" id="UP001597033">
    <property type="component" value="Unassembled WGS sequence"/>
</dbReference>
<protein>
    <submittedName>
        <fullName evidence="1">Uncharacterized protein</fullName>
    </submittedName>
</protein>
<evidence type="ECO:0000313" key="1">
    <source>
        <dbReference type="EMBL" id="MFD1042304.1"/>
    </source>
</evidence>
<proteinExistence type="predicted"/>
<keyword evidence="2" id="KW-1185">Reference proteome</keyword>
<name>A0ABW3LYA6_9GAMM</name>
<comment type="caution">
    <text evidence="1">The sequence shown here is derived from an EMBL/GenBank/DDBJ whole genome shotgun (WGS) entry which is preliminary data.</text>
</comment>
<evidence type="ECO:0000313" key="2">
    <source>
        <dbReference type="Proteomes" id="UP001597033"/>
    </source>
</evidence>
<reference evidence="2" key="1">
    <citation type="journal article" date="2019" name="Int. J. Syst. Evol. Microbiol.">
        <title>The Global Catalogue of Microorganisms (GCM) 10K type strain sequencing project: providing services to taxonomists for standard genome sequencing and annotation.</title>
        <authorList>
            <consortium name="The Broad Institute Genomics Platform"/>
            <consortium name="The Broad Institute Genome Sequencing Center for Infectious Disease"/>
            <person name="Wu L."/>
            <person name="Ma J."/>
        </authorList>
    </citation>
    <scope>NUCLEOTIDE SEQUENCE [LARGE SCALE GENOMIC DNA]</scope>
    <source>
        <strain evidence="2">CCUG 55854</strain>
    </source>
</reference>
<organism evidence="1 2">
    <name type="scientific">Pseudoxanthomonas kaohsiungensis</name>
    <dbReference type="NCBI Taxonomy" id="283923"/>
    <lineage>
        <taxon>Bacteria</taxon>
        <taxon>Pseudomonadati</taxon>
        <taxon>Pseudomonadota</taxon>
        <taxon>Gammaproteobacteria</taxon>
        <taxon>Lysobacterales</taxon>
        <taxon>Lysobacteraceae</taxon>
        <taxon>Pseudoxanthomonas</taxon>
    </lineage>
</organism>
<sequence length="72" mass="8654">MTGPARAEMYVVEVRRIDQDLYKTDEGVYIQTRYCYVYAYGERAVLRYEPYSYDNKLIFENDDTCEVVKVFK</sequence>